<accession>A0ABT3J487</accession>
<proteinExistence type="predicted"/>
<dbReference type="InterPro" id="IPR010128">
    <property type="entry name" value="ATPase_T1SS_PrtD-like"/>
</dbReference>
<dbReference type="PANTHER" id="PTHR24221">
    <property type="entry name" value="ATP-BINDING CASSETTE SUB-FAMILY B"/>
    <property type="match status" value="1"/>
</dbReference>
<dbReference type="SMART" id="SM00382">
    <property type="entry name" value="AAA"/>
    <property type="match status" value="1"/>
</dbReference>
<keyword evidence="4" id="KW-0067">ATP-binding</keyword>
<comment type="subcellular location">
    <subcellularLocation>
        <location evidence="1">Cell membrane</location>
        <topology evidence="1">Multi-pass membrane protein</topology>
    </subcellularLocation>
</comment>
<evidence type="ECO:0000256" key="5">
    <source>
        <dbReference type="ARBA" id="ARBA00022989"/>
    </source>
</evidence>
<evidence type="ECO:0000259" key="9">
    <source>
        <dbReference type="PROSITE" id="PS50929"/>
    </source>
</evidence>
<dbReference type="NCBIfam" id="TIGR01842">
    <property type="entry name" value="type_I_sec_PrtD"/>
    <property type="match status" value="1"/>
</dbReference>
<feature type="transmembrane region" description="Helical" evidence="7">
    <location>
        <begin position="155"/>
        <end position="174"/>
    </location>
</feature>
<sequence>MASTEFAAARKRAAHPFGIILLLSVLVNLLMLTGSIYMLQVYDRVLPSGSVETLISLTSVMLFLFAMMGLLDHGRARIAARAGAGFQSDLDGPVFAASLDAARGDPQDAATAAGSRDLETLSRLAASPAFLALFDLPWIPLFIGAIFVLHPALGLLAVGGGAILVAAAIAGQVMSAPRQEASAAAALAADRMLREIRSGNDTVSSLGIGRAVFLRWRELQRLSILSWLDLSDRHGAFSVFSRTFRQILQSLILGFGAFLVIRGEMSAGGMIASSILVGRALAPIDVLIGQWGALQKARGSWKRLSGLMTHAPAAARTALPAPAGHVRLENVVAGHLPGSPVLRGISFEVGPGSALAIVGPSGSGKTTIGRLLTGGLTPASGRVLLDGAPLGQYDPDRIGSHVGYLPQQVRFLRGTIAENISGFAADASAAAIVEAARIAGAHELIVSLKAGYDTLLDPDAPCLSGGQLQRIGLARAVHGVPALVVLDEPNSSLDHDGSIRLNRAVREMRSRGAAVIVMAHRPSAIEECDLILVLDGGAVRAFGPREKILSPAGIREGEAA</sequence>
<dbReference type="PROSITE" id="PS50929">
    <property type="entry name" value="ABC_TM1F"/>
    <property type="match status" value="1"/>
</dbReference>
<dbReference type="InterPro" id="IPR003593">
    <property type="entry name" value="AAA+_ATPase"/>
</dbReference>
<dbReference type="InterPro" id="IPR017871">
    <property type="entry name" value="ABC_transporter-like_CS"/>
</dbReference>
<evidence type="ECO:0000256" key="1">
    <source>
        <dbReference type="ARBA" id="ARBA00004651"/>
    </source>
</evidence>
<evidence type="ECO:0000259" key="8">
    <source>
        <dbReference type="PROSITE" id="PS50893"/>
    </source>
</evidence>
<dbReference type="EMBL" id="JAPDOG010000011">
    <property type="protein sequence ID" value="MCW3782488.1"/>
    <property type="molecule type" value="Genomic_DNA"/>
</dbReference>
<evidence type="ECO:0000313" key="10">
    <source>
        <dbReference type="EMBL" id="MCW3782488.1"/>
    </source>
</evidence>
<feature type="transmembrane region" description="Helical" evidence="7">
    <location>
        <begin position="129"/>
        <end position="149"/>
    </location>
</feature>
<dbReference type="PANTHER" id="PTHR24221:SF248">
    <property type="entry name" value="ABC TRANSPORTER TRANSMEMBRANE REGION"/>
    <property type="match status" value="1"/>
</dbReference>
<reference evidence="10 11" key="1">
    <citation type="submission" date="2022-10" db="EMBL/GenBank/DDBJ databases">
        <title>Defluviimonas sp. CAU 1641 isolated from mud.</title>
        <authorList>
            <person name="Kim W."/>
        </authorList>
    </citation>
    <scope>NUCLEOTIDE SEQUENCE [LARGE SCALE GENOMIC DNA]</scope>
    <source>
        <strain evidence="10 11">CAU 1641</strain>
    </source>
</reference>
<dbReference type="PROSITE" id="PS50893">
    <property type="entry name" value="ABC_TRANSPORTER_2"/>
    <property type="match status" value="1"/>
</dbReference>
<dbReference type="Pfam" id="PF00664">
    <property type="entry name" value="ABC_membrane"/>
    <property type="match status" value="1"/>
</dbReference>
<dbReference type="InterPro" id="IPR027417">
    <property type="entry name" value="P-loop_NTPase"/>
</dbReference>
<dbReference type="InterPro" id="IPR011527">
    <property type="entry name" value="ABC1_TM_dom"/>
</dbReference>
<keyword evidence="2 7" id="KW-0812">Transmembrane</keyword>
<comment type="caution">
    <text evidence="10">The sequence shown here is derived from an EMBL/GenBank/DDBJ whole genome shotgun (WGS) entry which is preliminary data.</text>
</comment>
<evidence type="ECO:0000256" key="4">
    <source>
        <dbReference type="ARBA" id="ARBA00022840"/>
    </source>
</evidence>
<keyword evidence="3" id="KW-0547">Nucleotide-binding</keyword>
<evidence type="ECO:0000256" key="2">
    <source>
        <dbReference type="ARBA" id="ARBA00022692"/>
    </source>
</evidence>
<keyword evidence="11" id="KW-1185">Reference proteome</keyword>
<feature type="transmembrane region" description="Helical" evidence="7">
    <location>
        <begin position="243"/>
        <end position="261"/>
    </location>
</feature>
<dbReference type="SUPFAM" id="SSF52540">
    <property type="entry name" value="P-loop containing nucleoside triphosphate hydrolases"/>
    <property type="match status" value="1"/>
</dbReference>
<protein>
    <submittedName>
        <fullName evidence="10">Type I secretion system permease/ATPase</fullName>
    </submittedName>
</protein>
<keyword evidence="5 7" id="KW-1133">Transmembrane helix</keyword>
<dbReference type="SUPFAM" id="SSF90123">
    <property type="entry name" value="ABC transporter transmembrane region"/>
    <property type="match status" value="1"/>
</dbReference>
<dbReference type="Gene3D" id="1.20.1560.10">
    <property type="entry name" value="ABC transporter type 1, transmembrane domain"/>
    <property type="match status" value="1"/>
</dbReference>
<feature type="domain" description="ABC transporter" evidence="8">
    <location>
        <begin position="326"/>
        <end position="560"/>
    </location>
</feature>
<feature type="domain" description="ABC transmembrane type-1" evidence="9">
    <location>
        <begin position="19"/>
        <end position="296"/>
    </location>
</feature>
<evidence type="ECO:0000256" key="7">
    <source>
        <dbReference type="SAM" id="Phobius"/>
    </source>
</evidence>
<evidence type="ECO:0000313" key="11">
    <source>
        <dbReference type="Proteomes" id="UP001207582"/>
    </source>
</evidence>
<dbReference type="PROSITE" id="PS00211">
    <property type="entry name" value="ABC_TRANSPORTER_1"/>
    <property type="match status" value="1"/>
</dbReference>
<evidence type="ECO:0000256" key="3">
    <source>
        <dbReference type="ARBA" id="ARBA00022741"/>
    </source>
</evidence>
<keyword evidence="6 7" id="KW-0472">Membrane</keyword>
<dbReference type="InterPro" id="IPR036640">
    <property type="entry name" value="ABC1_TM_sf"/>
</dbReference>
<evidence type="ECO:0000256" key="6">
    <source>
        <dbReference type="ARBA" id="ARBA00023136"/>
    </source>
</evidence>
<feature type="transmembrane region" description="Helical" evidence="7">
    <location>
        <begin position="20"/>
        <end position="42"/>
    </location>
</feature>
<dbReference type="RefSeq" id="WP_264772221.1">
    <property type="nucleotide sequence ID" value="NZ_JAPDOG010000011.1"/>
</dbReference>
<dbReference type="InterPro" id="IPR003439">
    <property type="entry name" value="ABC_transporter-like_ATP-bd"/>
</dbReference>
<feature type="transmembrane region" description="Helical" evidence="7">
    <location>
        <begin position="54"/>
        <end position="71"/>
    </location>
</feature>
<dbReference type="Pfam" id="PF00005">
    <property type="entry name" value="ABC_tran"/>
    <property type="match status" value="1"/>
</dbReference>
<organism evidence="10 11">
    <name type="scientific">Defluviimonas salinarum</name>
    <dbReference type="NCBI Taxonomy" id="2992147"/>
    <lineage>
        <taxon>Bacteria</taxon>
        <taxon>Pseudomonadati</taxon>
        <taxon>Pseudomonadota</taxon>
        <taxon>Alphaproteobacteria</taxon>
        <taxon>Rhodobacterales</taxon>
        <taxon>Paracoccaceae</taxon>
        <taxon>Albidovulum</taxon>
    </lineage>
</organism>
<name>A0ABT3J487_9RHOB</name>
<dbReference type="Proteomes" id="UP001207582">
    <property type="component" value="Unassembled WGS sequence"/>
</dbReference>
<dbReference type="InterPro" id="IPR039421">
    <property type="entry name" value="Type_1_exporter"/>
</dbReference>
<dbReference type="Gene3D" id="3.40.50.300">
    <property type="entry name" value="P-loop containing nucleotide triphosphate hydrolases"/>
    <property type="match status" value="1"/>
</dbReference>
<gene>
    <name evidence="10" type="ORF">OM960_12930</name>
</gene>